<evidence type="ECO:0000256" key="1">
    <source>
        <dbReference type="SAM" id="MobiDB-lite"/>
    </source>
</evidence>
<protein>
    <submittedName>
        <fullName evidence="2">Uncharacterized protein</fullName>
    </submittedName>
</protein>
<feature type="compositionally biased region" description="Polar residues" evidence="1">
    <location>
        <begin position="324"/>
        <end position="339"/>
    </location>
</feature>
<feature type="compositionally biased region" description="Basic and acidic residues" evidence="1">
    <location>
        <begin position="528"/>
        <end position="538"/>
    </location>
</feature>
<dbReference type="PANTHER" id="PTHR42354:SF1">
    <property type="entry name" value="C2H2-TYPE DOMAIN-CONTAINING PROTEIN"/>
    <property type="match status" value="1"/>
</dbReference>
<feature type="region of interest" description="Disordered" evidence="1">
    <location>
        <begin position="141"/>
        <end position="339"/>
    </location>
</feature>
<accession>A0AAE0TSW6</accession>
<keyword evidence="3" id="KW-1185">Reference proteome</keyword>
<feature type="compositionally biased region" description="Basic residues" evidence="1">
    <location>
        <begin position="208"/>
        <end position="225"/>
    </location>
</feature>
<organism evidence="2 3">
    <name type="scientific">Recurvomyces mirabilis</name>
    <dbReference type="NCBI Taxonomy" id="574656"/>
    <lineage>
        <taxon>Eukaryota</taxon>
        <taxon>Fungi</taxon>
        <taxon>Dikarya</taxon>
        <taxon>Ascomycota</taxon>
        <taxon>Pezizomycotina</taxon>
        <taxon>Dothideomycetes</taxon>
        <taxon>Dothideomycetidae</taxon>
        <taxon>Mycosphaerellales</taxon>
        <taxon>Teratosphaeriaceae</taxon>
        <taxon>Recurvomyces</taxon>
    </lineage>
</organism>
<feature type="compositionally biased region" description="Polar residues" evidence="1">
    <location>
        <begin position="147"/>
        <end position="157"/>
    </location>
</feature>
<feature type="compositionally biased region" description="Polar residues" evidence="1">
    <location>
        <begin position="240"/>
        <end position="254"/>
    </location>
</feature>
<sequence length="562" mass="62231">MSVIGEVVGIVACVAGVISAYHDGGAIIQKIKLKRAARRAPAPPRLLEESIDQAPSEIEREKQRGIARFGKAFENGDHIAVIALQSITIQLQGSLLEKLRNDDENTDFMFLVDAADTGRDGTIRSLLELRQRLLAEGPISEVESPALEQQRTKSSGSKAIDLPIHSAHSPEIEAAKSRKTWTRDVGGEEEEEATTGGAVESATPTPGARKRNKSILGFFKHHRSHSNSGDKSPRVEEIPQTVTSPASMTPSSPRATRKESRSLQPPESSPRNFQYQDWEDDPAAIWGAPKPDHPERRDTVASLAVPPDANPTTSPSPTSPKPSNRSLSVVTTSGPTSIATPTPENDYLGFCKSAYKLQNGDRKALIKAKEFNDGWSQSAVYYLCCASTKCAFAGHISMDKIWTKVWTVEARGLKFRWSFLAKSHVAQQKVKEHQYGYQCLFCVFGGEKGAVYFGTDMYLEHVSTHRGQALSEVVVYKSQAIVDRIVEVDEHEGTEFDINLFPLTTKEENQRKRSEVLSDELSEYVEAKRKQEEDDKTFSNEPWNAGLSEFHYGGEMERAELE</sequence>
<feature type="compositionally biased region" description="Basic and acidic residues" evidence="1">
    <location>
        <begin position="552"/>
        <end position="562"/>
    </location>
</feature>
<evidence type="ECO:0000313" key="2">
    <source>
        <dbReference type="EMBL" id="KAK3671448.1"/>
    </source>
</evidence>
<proteinExistence type="predicted"/>
<feature type="compositionally biased region" description="Polar residues" evidence="1">
    <location>
        <begin position="262"/>
        <end position="275"/>
    </location>
</feature>
<feature type="compositionally biased region" description="Basic and acidic residues" evidence="1">
    <location>
        <begin position="168"/>
        <end position="186"/>
    </location>
</feature>
<reference evidence="2" key="1">
    <citation type="submission" date="2023-07" db="EMBL/GenBank/DDBJ databases">
        <title>Black Yeasts Isolated from many extreme environments.</title>
        <authorList>
            <person name="Coleine C."/>
            <person name="Stajich J.E."/>
            <person name="Selbmann L."/>
        </authorList>
    </citation>
    <scope>NUCLEOTIDE SEQUENCE</scope>
    <source>
        <strain evidence="2">CCFEE 5485</strain>
    </source>
</reference>
<feature type="region of interest" description="Disordered" evidence="1">
    <location>
        <begin position="528"/>
        <end position="562"/>
    </location>
</feature>
<dbReference type="EMBL" id="JAUTXT010000043">
    <property type="protein sequence ID" value="KAK3671448.1"/>
    <property type="molecule type" value="Genomic_DNA"/>
</dbReference>
<dbReference type="Proteomes" id="UP001274830">
    <property type="component" value="Unassembled WGS sequence"/>
</dbReference>
<dbReference type="PANTHER" id="PTHR42354">
    <property type="entry name" value="C2H2-TYPE DOMAIN-CONTAINING PROTEIN"/>
    <property type="match status" value="1"/>
</dbReference>
<comment type="caution">
    <text evidence="2">The sequence shown here is derived from an EMBL/GenBank/DDBJ whole genome shotgun (WGS) entry which is preliminary data.</text>
</comment>
<feature type="compositionally biased region" description="Basic and acidic residues" evidence="1">
    <location>
        <begin position="290"/>
        <end position="299"/>
    </location>
</feature>
<gene>
    <name evidence="2" type="ORF">LTR78_008726</name>
</gene>
<evidence type="ECO:0000313" key="3">
    <source>
        <dbReference type="Proteomes" id="UP001274830"/>
    </source>
</evidence>
<dbReference type="AlphaFoldDB" id="A0AAE0TSW6"/>
<name>A0AAE0TSW6_9PEZI</name>